<dbReference type="OrthoDB" id="2127336at2759"/>
<keyword evidence="2" id="KW-1185">Reference proteome</keyword>
<gene>
    <name evidence="1" type="ORF">SARC_15037</name>
</gene>
<proteinExistence type="predicted"/>
<protein>
    <submittedName>
        <fullName evidence="1">Uncharacterized protein</fullName>
    </submittedName>
</protein>
<sequence>RKHTIRRNFPVLGNVRYIFETIRPEIRQYFIESDSESVPFSRQARSIVYQRSKNVSDTLPFGTVRTLRTDRYTYMQV</sequence>
<dbReference type="Proteomes" id="UP000054560">
    <property type="component" value="Unassembled WGS sequence"/>
</dbReference>
<evidence type="ECO:0000313" key="2">
    <source>
        <dbReference type="Proteomes" id="UP000054560"/>
    </source>
</evidence>
<organism evidence="1 2">
    <name type="scientific">Sphaeroforma arctica JP610</name>
    <dbReference type="NCBI Taxonomy" id="667725"/>
    <lineage>
        <taxon>Eukaryota</taxon>
        <taxon>Ichthyosporea</taxon>
        <taxon>Ichthyophonida</taxon>
        <taxon>Sphaeroforma</taxon>
    </lineage>
</organism>
<dbReference type="RefSeq" id="XP_014146307.1">
    <property type="nucleotide sequence ID" value="XM_014290832.1"/>
</dbReference>
<feature type="non-terminal residue" evidence="1">
    <location>
        <position position="1"/>
    </location>
</feature>
<dbReference type="GeneID" id="25915541"/>
<dbReference type="STRING" id="667725.A0A0L0F6Q8"/>
<evidence type="ECO:0000313" key="1">
    <source>
        <dbReference type="EMBL" id="KNC72405.1"/>
    </source>
</evidence>
<name>A0A0L0F6Q8_9EUKA</name>
<dbReference type="eggNOG" id="ENOG502SUMN">
    <property type="taxonomic scope" value="Eukaryota"/>
</dbReference>
<accession>A0A0L0F6Q8</accession>
<reference evidence="1 2" key="1">
    <citation type="submission" date="2011-02" db="EMBL/GenBank/DDBJ databases">
        <title>The Genome Sequence of Sphaeroforma arctica JP610.</title>
        <authorList>
            <consortium name="The Broad Institute Genome Sequencing Platform"/>
            <person name="Russ C."/>
            <person name="Cuomo C."/>
            <person name="Young S.K."/>
            <person name="Zeng Q."/>
            <person name="Gargeya S."/>
            <person name="Alvarado L."/>
            <person name="Berlin A."/>
            <person name="Chapman S.B."/>
            <person name="Chen Z."/>
            <person name="Freedman E."/>
            <person name="Gellesch M."/>
            <person name="Goldberg J."/>
            <person name="Griggs A."/>
            <person name="Gujja S."/>
            <person name="Heilman E."/>
            <person name="Heiman D."/>
            <person name="Howarth C."/>
            <person name="Mehta T."/>
            <person name="Neiman D."/>
            <person name="Pearson M."/>
            <person name="Roberts A."/>
            <person name="Saif S."/>
            <person name="Shea T."/>
            <person name="Shenoy N."/>
            <person name="Sisk P."/>
            <person name="Stolte C."/>
            <person name="Sykes S."/>
            <person name="White J."/>
            <person name="Yandava C."/>
            <person name="Burger G."/>
            <person name="Gray M.W."/>
            <person name="Holland P.W.H."/>
            <person name="King N."/>
            <person name="Lang F.B.F."/>
            <person name="Roger A.J."/>
            <person name="Ruiz-Trillo I."/>
            <person name="Haas B."/>
            <person name="Nusbaum C."/>
            <person name="Birren B."/>
        </authorList>
    </citation>
    <scope>NUCLEOTIDE SEQUENCE [LARGE SCALE GENOMIC DNA]</scope>
    <source>
        <strain evidence="1 2">JP610</strain>
    </source>
</reference>
<dbReference type="SUPFAM" id="SSF51395">
    <property type="entry name" value="FMN-linked oxidoreductases"/>
    <property type="match status" value="1"/>
</dbReference>
<dbReference type="EMBL" id="KQ247104">
    <property type="protein sequence ID" value="KNC72405.1"/>
    <property type="molecule type" value="Genomic_DNA"/>
</dbReference>
<dbReference type="AlphaFoldDB" id="A0A0L0F6Q8"/>